<name>A0A5K3FPZ6_MESCO</name>
<dbReference type="WBParaSite" id="MCU_010502-RA">
    <property type="protein sequence ID" value="MCU_010502-RA"/>
    <property type="gene ID" value="MCU_010502"/>
</dbReference>
<proteinExistence type="predicted"/>
<protein>
    <submittedName>
        <fullName evidence="1">DUF5641 domain-containing protein</fullName>
    </submittedName>
</protein>
<evidence type="ECO:0000313" key="1">
    <source>
        <dbReference type="WBParaSite" id="MCU_010502-RA"/>
    </source>
</evidence>
<organism evidence="1">
    <name type="scientific">Mesocestoides corti</name>
    <name type="common">Flatworm</name>
    <dbReference type="NCBI Taxonomy" id="53468"/>
    <lineage>
        <taxon>Eukaryota</taxon>
        <taxon>Metazoa</taxon>
        <taxon>Spiralia</taxon>
        <taxon>Lophotrochozoa</taxon>
        <taxon>Platyhelminthes</taxon>
        <taxon>Cestoda</taxon>
        <taxon>Eucestoda</taxon>
        <taxon>Cyclophyllidea</taxon>
        <taxon>Mesocestoididae</taxon>
        <taxon>Mesocestoides</taxon>
    </lineage>
</organism>
<sequence>MISILRSCYRCTLRHRCRLTAEFVYFDLTARSGHHADGETVDWPVCPMAGSWEWVALRRNWQRWMVKLVSTPFKASSVSSDLAKLPRPISSMSQHRIVVYTSQRNTGGRHWRKCARSGLAVDVPGVGFVVVGGRNDDIERLSTAELVTVNTEGNDDVNWS</sequence>
<dbReference type="AlphaFoldDB" id="A0A5K3FPZ6"/>
<accession>A0A5K3FPZ6</accession>
<reference evidence="1" key="1">
    <citation type="submission" date="2019-11" db="UniProtKB">
        <authorList>
            <consortium name="WormBaseParasite"/>
        </authorList>
    </citation>
    <scope>IDENTIFICATION</scope>
</reference>